<dbReference type="GO" id="GO:0016787">
    <property type="term" value="F:hydrolase activity"/>
    <property type="evidence" value="ECO:0007669"/>
    <property type="project" value="UniProtKB-KW"/>
</dbReference>
<evidence type="ECO:0000256" key="4">
    <source>
        <dbReference type="SAM" id="MobiDB-lite"/>
    </source>
</evidence>
<evidence type="ECO:0000256" key="2">
    <source>
        <dbReference type="ARBA" id="ARBA00022806"/>
    </source>
</evidence>
<dbReference type="InterPro" id="IPR011545">
    <property type="entry name" value="DEAD/DEAH_box_helicase_dom"/>
</dbReference>
<proteinExistence type="inferred from homology"/>
<dbReference type="AlphaFoldDB" id="A0A2J8AG95"/>
<organism evidence="6 7">
    <name type="scientific">Tetrabaena socialis</name>
    <dbReference type="NCBI Taxonomy" id="47790"/>
    <lineage>
        <taxon>Eukaryota</taxon>
        <taxon>Viridiplantae</taxon>
        <taxon>Chlorophyta</taxon>
        <taxon>core chlorophytes</taxon>
        <taxon>Chlorophyceae</taxon>
        <taxon>CS clade</taxon>
        <taxon>Chlamydomonadales</taxon>
        <taxon>Tetrabaenaceae</taxon>
        <taxon>Tetrabaena</taxon>
    </lineage>
</organism>
<keyword evidence="1 3" id="KW-0378">Hydrolase</keyword>
<feature type="compositionally biased region" description="Gly residues" evidence="4">
    <location>
        <begin position="190"/>
        <end position="205"/>
    </location>
</feature>
<feature type="region of interest" description="Disordered" evidence="4">
    <location>
        <begin position="179"/>
        <end position="205"/>
    </location>
</feature>
<dbReference type="InterPro" id="IPR014001">
    <property type="entry name" value="Helicase_ATP-bd"/>
</dbReference>
<name>A0A2J8AG95_9CHLO</name>
<dbReference type="PROSITE" id="PS00039">
    <property type="entry name" value="DEAD_ATP_HELICASE"/>
    <property type="match status" value="1"/>
</dbReference>
<keyword evidence="3" id="KW-0067">ATP-binding</keyword>
<dbReference type="GO" id="GO:0005524">
    <property type="term" value="F:ATP binding"/>
    <property type="evidence" value="ECO:0007669"/>
    <property type="project" value="UniProtKB-KW"/>
</dbReference>
<dbReference type="GO" id="GO:0003676">
    <property type="term" value="F:nucleic acid binding"/>
    <property type="evidence" value="ECO:0007669"/>
    <property type="project" value="InterPro"/>
</dbReference>
<dbReference type="Pfam" id="PF00270">
    <property type="entry name" value="DEAD"/>
    <property type="match status" value="1"/>
</dbReference>
<protein>
    <submittedName>
        <fullName evidence="6">DEAD-box ATP-dependent RNA helicase 38</fullName>
    </submittedName>
</protein>
<keyword evidence="7" id="KW-1185">Reference proteome</keyword>
<dbReference type="Proteomes" id="UP000236333">
    <property type="component" value="Unassembled WGS sequence"/>
</dbReference>
<dbReference type="SUPFAM" id="SSF52540">
    <property type="entry name" value="P-loop containing nucleoside triphosphate hydrolases"/>
    <property type="match status" value="1"/>
</dbReference>
<accession>A0A2J8AG95</accession>
<sequence>MLTRASAAEACAAPAGSAASSAARSCALSSASPVLRDRRKSICGVLRMSAPRGVAARADEDEAEVFARAAASSAPAGPAAFTATAVAVPAASSATAATSAAFTGSSAPAVTAAATSPAAAATSPAAAATPPAAVAAAAASSAAAAAAAAAMSSPRVRAATWATTALPVAGSTWSTRCVSTPSRRAAAGRRSGGGGKVSQGAGGSGSSVGGCCWGLYVDMKFERPSKIQALTLPMILTPPYKDLIAQAHNGSGKTTCFVLSMLSRVDPSLKATQALCICPTRELVVQNLSVLRRMAHYTGITSTSTASDTEAGGAARRDHVNEQVVVGTHGKLKSWVTKRLMDTDRVAILVFDEADEMLKADGFADDSVRLIKMIRKKNPRDNDVMTKISTYFNKQIESLKWDDEDEFIKVLDKTL</sequence>
<keyword evidence="2 3" id="KW-0347">Helicase</keyword>
<dbReference type="EMBL" id="PGGS01000028">
    <property type="protein sequence ID" value="PNH11541.1"/>
    <property type="molecule type" value="Genomic_DNA"/>
</dbReference>
<gene>
    <name evidence="6" type="ORF">TSOC_001618</name>
</gene>
<evidence type="ECO:0000313" key="7">
    <source>
        <dbReference type="Proteomes" id="UP000236333"/>
    </source>
</evidence>
<dbReference type="PROSITE" id="PS51192">
    <property type="entry name" value="HELICASE_ATP_BIND_1"/>
    <property type="match status" value="1"/>
</dbReference>
<comment type="similarity">
    <text evidence="3">Belongs to the DEAD box helicase family.</text>
</comment>
<dbReference type="InterPro" id="IPR000629">
    <property type="entry name" value="RNA-helicase_DEAD-box_CS"/>
</dbReference>
<keyword evidence="3" id="KW-0547">Nucleotide-binding</keyword>
<evidence type="ECO:0000256" key="1">
    <source>
        <dbReference type="ARBA" id="ARBA00022801"/>
    </source>
</evidence>
<feature type="domain" description="Helicase ATP-binding" evidence="5">
    <location>
        <begin position="234"/>
        <end position="373"/>
    </location>
</feature>
<evidence type="ECO:0000259" key="5">
    <source>
        <dbReference type="PROSITE" id="PS51192"/>
    </source>
</evidence>
<dbReference type="OrthoDB" id="10265785at2759"/>
<dbReference type="InterPro" id="IPR027417">
    <property type="entry name" value="P-loop_NTPase"/>
</dbReference>
<dbReference type="PANTHER" id="PTHR47958">
    <property type="entry name" value="ATP-DEPENDENT RNA HELICASE DBP3"/>
    <property type="match status" value="1"/>
</dbReference>
<reference evidence="6 7" key="1">
    <citation type="journal article" date="2017" name="Mol. Biol. Evol.">
        <title>The 4-celled Tetrabaena socialis nuclear genome reveals the essential components for genetic control of cell number at the origin of multicellularity in the volvocine lineage.</title>
        <authorList>
            <person name="Featherston J."/>
            <person name="Arakaki Y."/>
            <person name="Hanschen E.R."/>
            <person name="Ferris P.J."/>
            <person name="Michod R.E."/>
            <person name="Olson B.J.S.C."/>
            <person name="Nozaki H."/>
            <person name="Durand P.M."/>
        </authorList>
    </citation>
    <scope>NUCLEOTIDE SEQUENCE [LARGE SCALE GENOMIC DNA]</scope>
    <source>
        <strain evidence="6 7">NIES-571</strain>
    </source>
</reference>
<dbReference type="GO" id="GO:0004386">
    <property type="term" value="F:helicase activity"/>
    <property type="evidence" value="ECO:0007669"/>
    <property type="project" value="UniProtKB-KW"/>
</dbReference>
<evidence type="ECO:0000256" key="3">
    <source>
        <dbReference type="RuleBase" id="RU000492"/>
    </source>
</evidence>
<comment type="caution">
    <text evidence="6">The sequence shown here is derived from an EMBL/GenBank/DDBJ whole genome shotgun (WGS) entry which is preliminary data.</text>
</comment>
<evidence type="ECO:0000313" key="6">
    <source>
        <dbReference type="EMBL" id="PNH11541.1"/>
    </source>
</evidence>
<dbReference type="Gene3D" id="3.40.50.300">
    <property type="entry name" value="P-loop containing nucleotide triphosphate hydrolases"/>
    <property type="match status" value="1"/>
</dbReference>
<dbReference type="SMART" id="SM00487">
    <property type="entry name" value="DEXDc"/>
    <property type="match status" value="1"/>
</dbReference>